<evidence type="ECO:0000256" key="2">
    <source>
        <dbReference type="ARBA" id="ARBA00022737"/>
    </source>
</evidence>
<dbReference type="WBParaSite" id="nRc.2.0.1.t46826-RA">
    <property type="protein sequence ID" value="nRc.2.0.1.t46826-RA"/>
    <property type="gene ID" value="nRc.2.0.1.g46826"/>
</dbReference>
<dbReference type="PANTHER" id="PTHR23055">
    <property type="entry name" value="CALCIUM BINDING PROTEINS"/>
    <property type="match status" value="1"/>
</dbReference>
<evidence type="ECO:0000256" key="3">
    <source>
        <dbReference type="ARBA" id="ARBA00022837"/>
    </source>
</evidence>
<feature type="domain" description="EF-hand" evidence="4">
    <location>
        <begin position="85"/>
        <end position="120"/>
    </location>
</feature>
<dbReference type="OMA" id="DEIRVCE"/>
<name>A0A915LAP1_ROMCU</name>
<dbReference type="AlphaFoldDB" id="A0A915LAP1"/>
<dbReference type="GO" id="GO:0005509">
    <property type="term" value="F:calcium ion binding"/>
    <property type="evidence" value="ECO:0007669"/>
    <property type="project" value="InterPro"/>
</dbReference>
<evidence type="ECO:0000256" key="1">
    <source>
        <dbReference type="ARBA" id="ARBA00022723"/>
    </source>
</evidence>
<dbReference type="Proteomes" id="UP000887565">
    <property type="component" value="Unplaced"/>
</dbReference>
<proteinExistence type="predicted"/>
<dbReference type="InterPro" id="IPR002048">
    <property type="entry name" value="EF_hand_dom"/>
</dbReference>
<reference evidence="6" key="1">
    <citation type="submission" date="2022-11" db="UniProtKB">
        <authorList>
            <consortium name="WormBaseParasite"/>
        </authorList>
    </citation>
    <scope>IDENTIFICATION</scope>
</reference>
<feature type="domain" description="EF-hand" evidence="4">
    <location>
        <begin position="49"/>
        <end position="73"/>
    </location>
</feature>
<keyword evidence="3" id="KW-0106">Calcium</keyword>
<protein>
    <submittedName>
        <fullName evidence="6">EF-hand domain-containing protein</fullName>
    </submittedName>
</protein>
<dbReference type="InterPro" id="IPR018247">
    <property type="entry name" value="EF_Hand_1_Ca_BS"/>
</dbReference>
<dbReference type="InterPro" id="IPR028846">
    <property type="entry name" value="Recoverin"/>
</dbReference>
<organism evidence="5 6">
    <name type="scientific">Romanomermis culicivorax</name>
    <name type="common">Nematode worm</name>
    <dbReference type="NCBI Taxonomy" id="13658"/>
    <lineage>
        <taxon>Eukaryota</taxon>
        <taxon>Metazoa</taxon>
        <taxon>Ecdysozoa</taxon>
        <taxon>Nematoda</taxon>
        <taxon>Enoplea</taxon>
        <taxon>Dorylaimia</taxon>
        <taxon>Mermithida</taxon>
        <taxon>Mermithoidea</taxon>
        <taxon>Mermithidae</taxon>
        <taxon>Romanomermis</taxon>
    </lineage>
</organism>
<dbReference type="PROSITE" id="PS00018">
    <property type="entry name" value="EF_HAND_1"/>
    <property type="match status" value="2"/>
</dbReference>
<keyword evidence="5" id="KW-1185">Reference proteome</keyword>
<sequence>MPVNRQMTQKFAFEVFSTTSSKMYSTSYNLPNLKSGSAAAFISSFALGMYDIDGNGTIEEKEMIKIIEAIYEMLGPEVTRNAEDSPSVRAKMIFEKMDLNKDRKLTQQEFISGCLSDKDLYQILTSEVRKS</sequence>
<accession>A0A915LAP1</accession>
<dbReference type="PRINTS" id="PR00450">
    <property type="entry name" value="RECOVERIN"/>
</dbReference>
<dbReference type="PANTHER" id="PTHR23055:SF69">
    <property type="entry name" value="NEURONAL CALCIUM SENSOR 2"/>
    <property type="match status" value="1"/>
</dbReference>
<dbReference type="CDD" id="cd00051">
    <property type="entry name" value="EFh"/>
    <property type="match status" value="1"/>
</dbReference>
<evidence type="ECO:0000313" key="5">
    <source>
        <dbReference type="Proteomes" id="UP000887565"/>
    </source>
</evidence>
<evidence type="ECO:0000259" key="4">
    <source>
        <dbReference type="PROSITE" id="PS50222"/>
    </source>
</evidence>
<keyword evidence="2" id="KW-0677">Repeat</keyword>
<dbReference type="InterPro" id="IPR011992">
    <property type="entry name" value="EF-hand-dom_pair"/>
</dbReference>
<dbReference type="Pfam" id="PF13499">
    <property type="entry name" value="EF-hand_7"/>
    <property type="match status" value="1"/>
</dbReference>
<dbReference type="PROSITE" id="PS50222">
    <property type="entry name" value="EF_HAND_2"/>
    <property type="match status" value="2"/>
</dbReference>
<dbReference type="Gene3D" id="1.10.238.10">
    <property type="entry name" value="EF-hand"/>
    <property type="match status" value="1"/>
</dbReference>
<dbReference type="SMART" id="SM00054">
    <property type="entry name" value="EFh"/>
    <property type="match status" value="2"/>
</dbReference>
<dbReference type="SUPFAM" id="SSF47473">
    <property type="entry name" value="EF-hand"/>
    <property type="match status" value="1"/>
</dbReference>
<evidence type="ECO:0000313" key="6">
    <source>
        <dbReference type="WBParaSite" id="nRc.2.0.1.t46826-RA"/>
    </source>
</evidence>
<keyword evidence="1" id="KW-0479">Metal-binding</keyword>